<evidence type="ECO:0000256" key="3">
    <source>
        <dbReference type="ARBA" id="ARBA00022801"/>
    </source>
</evidence>
<dbReference type="InterPro" id="IPR013148">
    <property type="entry name" value="Glyco_hydro_32_N"/>
</dbReference>
<evidence type="ECO:0000259" key="5">
    <source>
        <dbReference type="Pfam" id="PF00251"/>
    </source>
</evidence>
<dbReference type="EMBL" id="VSSQ01000688">
    <property type="protein sequence ID" value="MPL99785.1"/>
    <property type="molecule type" value="Genomic_DNA"/>
</dbReference>
<dbReference type="SUPFAM" id="SSF75005">
    <property type="entry name" value="Arabinanase/levansucrase/invertase"/>
    <property type="match status" value="1"/>
</dbReference>
<dbReference type="InterPro" id="IPR051214">
    <property type="entry name" value="GH32_Enzymes"/>
</dbReference>
<dbReference type="Gene3D" id="2.115.10.20">
    <property type="entry name" value="Glycosyl hydrolase domain, family 43"/>
    <property type="match status" value="1"/>
</dbReference>
<reference evidence="7" key="1">
    <citation type="submission" date="2019-08" db="EMBL/GenBank/DDBJ databases">
        <authorList>
            <person name="Kucharzyk K."/>
            <person name="Murdoch R.W."/>
            <person name="Higgins S."/>
            <person name="Loffler F."/>
        </authorList>
    </citation>
    <scope>NUCLEOTIDE SEQUENCE</scope>
</reference>
<dbReference type="Gene3D" id="2.60.120.560">
    <property type="entry name" value="Exo-inulinase, domain 1"/>
    <property type="match status" value="1"/>
</dbReference>
<accession>A0A644W7M8</accession>
<evidence type="ECO:0000259" key="6">
    <source>
        <dbReference type="Pfam" id="PF16346"/>
    </source>
</evidence>
<feature type="domain" description="BT1760-like C-terminal" evidence="6">
    <location>
        <begin position="334"/>
        <end position="506"/>
    </location>
</feature>
<evidence type="ECO:0000313" key="7">
    <source>
        <dbReference type="EMBL" id="MPL99785.1"/>
    </source>
</evidence>
<dbReference type="InterPro" id="IPR001362">
    <property type="entry name" value="Glyco_hydro_32"/>
</dbReference>
<dbReference type="GO" id="GO:0004564">
    <property type="term" value="F:beta-fructofuranosidase activity"/>
    <property type="evidence" value="ECO:0007669"/>
    <property type="project" value="UniProtKB-EC"/>
</dbReference>
<dbReference type="InterPro" id="IPR032507">
    <property type="entry name" value="BT1760-like_C"/>
</dbReference>
<keyword evidence="4" id="KW-0326">Glycosidase</keyword>
<keyword evidence="3" id="KW-0378">Hydrolase</keyword>
<dbReference type="EC" id="3.2.1.26" evidence="2"/>
<dbReference type="CDD" id="cd08995">
    <property type="entry name" value="GH32_EcAec43-like"/>
    <property type="match status" value="1"/>
</dbReference>
<feature type="domain" description="Glycosyl hydrolase family 32 N-terminal" evidence="5">
    <location>
        <begin position="41"/>
        <end position="317"/>
    </location>
</feature>
<dbReference type="AlphaFoldDB" id="A0A644W7M8"/>
<evidence type="ECO:0000256" key="1">
    <source>
        <dbReference type="ARBA" id="ARBA00009902"/>
    </source>
</evidence>
<dbReference type="PANTHER" id="PTHR43101">
    <property type="entry name" value="BETA-FRUCTOSIDASE"/>
    <property type="match status" value="1"/>
</dbReference>
<dbReference type="Pfam" id="PF00251">
    <property type="entry name" value="Glyco_hydro_32N"/>
    <property type="match status" value="1"/>
</dbReference>
<evidence type="ECO:0000256" key="2">
    <source>
        <dbReference type="ARBA" id="ARBA00012758"/>
    </source>
</evidence>
<dbReference type="Pfam" id="PF16346">
    <property type="entry name" value="GH32_BT1760-like_C"/>
    <property type="match status" value="1"/>
</dbReference>
<protein>
    <recommendedName>
        <fullName evidence="2">beta-fructofuranosidase</fullName>
        <ecNumber evidence="2">3.2.1.26</ecNumber>
    </recommendedName>
</protein>
<dbReference type="InterPro" id="IPR023296">
    <property type="entry name" value="Glyco_hydro_beta-prop_sf"/>
</dbReference>
<dbReference type="GO" id="GO:0005975">
    <property type="term" value="P:carbohydrate metabolic process"/>
    <property type="evidence" value="ECO:0007669"/>
    <property type="project" value="InterPro"/>
</dbReference>
<organism evidence="7">
    <name type="scientific">bioreactor metagenome</name>
    <dbReference type="NCBI Taxonomy" id="1076179"/>
    <lineage>
        <taxon>unclassified sequences</taxon>
        <taxon>metagenomes</taxon>
        <taxon>ecological metagenomes</taxon>
    </lineage>
</organism>
<proteinExistence type="inferred from homology"/>
<sequence>MLFSCIGCENHVVPGYEKPLVDITTVCRSVQETGGYSTFYKPQAGYVGDPMPYYNEMDNSFYVFFLQDWRNGAPTDHPVYFTKTFDYSTFQGFTEAIPNESADSQEQFLGTGSFIKNENGKLYGFYTGHNRNLYPAEKIMLATSTDMRTFTKVPGFTFEAPDGYDKNNFRDPEVYYDPGRSCYVMLVTTILDGKGVLARYTSTDLLNWSLITPLTDFQSDAHILECPNIFKMGDKWYLVFSRINRDEHRKTFYRIADSPDGPWRRCQDETGHHETFDGLYLYAAKTSGKGNERYLSGWCSTGQQVNSKNELDWGGSLITHKLVQQPNGRLYPVIPDAVDNKFSKQVDYVKIRTKGDVTDNDGTHMIAYQSGRSYVMFNRNNYPVKITMKIDAKESDQFGFSFGACDDLSEIYSVKFDLTSTNRWSIPALFMNRETNYSTGSYINELNFTPLIIPENKIFDVKIIIEKSVCVMYVNNNVAFTNRIYKMDQNPWTIFSDQGKIQVTDLVIHKIP</sequence>
<gene>
    <name evidence="7" type="ORF">SDC9_46006</name>
</gene>
<comment type="caution">
    <text evidence="7">The sequence shown here is derived from an EMBL/GenBank/DDBJ whole genome shotgun (WGS) entry which is preliminary data.</text>
</comment>
<dbReference type="SMART" id="SM00640">
    <property type="entry name" value="Glyco_32"/>
    <property type="match status" value="1"/>
</dbReference>
<evidence type="ECO:0000256" key="4">
    <source>
        <dbReference type="ARBA" id="ARBA00023295"/>
    </source>
</evidence>
<dbReference type="PANTHER" id="PTHR43101:SF1">
    <property type="entry name" value="BETA-FRUCTOSIDASE"/>
    <property type="match status" value="1"/>
</dbReference>
<comment type="similarity">
    <text evidence="1">Belongs to the glycosyl hydrolase 32 family.</text>
</comment>
<name>A0A644W7M8_9ZZZZ</name>